<feature type="chain" id="PRO_5007458504" description="DUF4837 domain-containing protein" evidence="1">
    <location>
        <begin position="20"/>
        <end position="310"/>
    </location>
</feature>
<feature type="signal peptide" evidence="1">
    <location>
        <begin position="1"/>
        <end position="19"/>
    </location>
</feature>
<gene>
    <name evidence="2" type="ORF">HMPREF3226_01487</name>
</gene>
<keyword evidence="1" id="KW-0732">Signal</keyword>
<name>A0A133Q6Z6_9BACT</name>
<keyword evidence="3" id="KW-1185">Reference proteome</keyword>
<dbReference type="InterPro" id="IPR032286">
    <property type="entry name" value="DUF4837"/>
</dbReference>
<dbReference type="OrthoDB" id="1115230at2"/>
<dbReference type="eggNOG" id="COG0322">
    <property type="taxonomic scope" value="Bacteria"/>
</dbReference>
<dbReference type="PATRIC" id="fig|28128.5.peg.1521"/>
<sequence length="310" mass="34895">MKGHSKLFLSCLLAMLVLASCQEKQLLPKSGGRPYEVLVVGDEDSVLYSVLSADMVGLPHAEPCFDVSEIMPSQFKDNYELARNIVMLKIDSVRCRTSEVLVQENVYARPQVIVSVVAPNAEQLGRFLAKKGNLLRNYLIKAELSRVEQELERKSNVKAEETVRKMFGVDMRVPTDMIASKVGNDFLWLSNNANSGMANICLYTVGIGDFRQQRDSVMRINILGEHDNMYMLTSSIASTVGNKGKSTTIRGLWEMRNDAMGGPFIAYVKPLAQRKNRRLVAEAFVYAPESKKRDILRRLEPSLYTLNYTK</sequence>
<evidence type="ECO:0008006" key="4">
    <source>
        <dbReference type="Google" id="ProtNLM"/>
    </source>
</evidence>
<comment type="caution">
    <text evidence="2">The sequence shown here is derived from an EMBL/GenBank/DDBJ whole genome shotgun (WGS) entry which is preliminary data.</text>
</comment>
<dbReference type="Proteomes" id="UP000070533">
    <property type="component" value="Unassembled WGS sequence"/>
</dbReference>
<dbReference type="RefSeq" id="WP_060940740.1">
    <property type="nucleotide sequence ID" value="NZ_KQ957255.1"/>
</dbReference>
<accession>A0A133Q6Z6</accession>
<proteinExistence type="predicted"/>
<protein>
    <recommendedName>
        <fullName evidence="4">DUF4837 domain-containing protein</fullName>
    </recommendedName>
</protein>
<dbReference type="STRING" id="28128.HMPREF3226_01487"/>
<reference evidence="3" key="1">
    <citation type="submission" date="2016-01" db="EMBL/GenBank/DDBJ databases">
        <authorList>
            <person name="Mitreva M."/>
            <person name="Pepin K.H."/>
            <person name="Mihindukulasuriya K.A."/>
            <person name="Fulton R."/>
            <person name="Fronick C."/>
            <person name="O'Laughlin M."/>
            <person name="Miner T."/>
            <person name="Herter B."/>
            <person name="Rosa B.A."/>
            <person name="Cordes M."/>
            <person name="Tomlinson C."/>
            <person name="Wollam A."/>
            <person name="Palsikar V.B."/>
            <person name="Mardis E.R."/>
            <person name="Wilson R.K."/>
        </authorList>
    </citation>
    <scope>NUCLEOTIDE SEQUENCE [LARGE SCALE GENOMIC DNA]</scope>
    <source>
        <strain evidence="3">MJR7716</strain>
    </source>
</reference>
<dbReference type="Pfam" id="PF16125">
    <property type="entry name" value="DUF4837"/>
    <property type="match status" value="1"/>
</dbReference>
<dbReference type="PROSITE" id="PS51257">
    <property type="entry name" value="PROKAR_LIPOPROTEIN"/>
    <property type="match status" value="1"/>
</dbReference>
<dbReference type="EMBL" id="LRQG01000108">
    <property type="protein sequence ID" value="KXA38632.1"/>
    <property type="molecule type" value="Genomic_DNA"/>
</dbReference>
<evidence type="ECO:0000313" key="2">
    <source>
        <dbReference type="EMBL" id="KXA38632.1"/>
    </source>
</evidence>
<organism evidence="2 3">
    <name type="scientific">Prevotella corporis</name>
    <dbReference type="NCBI Taxonomy" id="28128"/>
    <lineage>
        <taxon>Bacteria</taxon>
        <taxon>Pseudomonadati</taxon>
        <taxon>Bacteroidota</taxon>
        <taxon>Bacteroidia</taxon>
        <taxon>Bacteroidales</taxon>
        <taxon>Prevotellaceae</taxon>
        <taxon>Prevotella</taxon>
    </lineage>
</organism>
<evidence type="ECO:0000256" key="1">
    <source>
        <dbReference type="SAM" id="SignalP"/>
    </source>
</evidence>
<dbReference type="AlphaFoldDB" id="A0A133Q6Z6"/>
<evidence type="ECO:0000313" key="3">
    <source>
        <dbReference type="Proteomes" id="UP000070533"/>
    </source>
</evidence>